<feature type="transmembrane region" description="Helical" evidence="1">
    <location>
        <begin position="162"/>
        <end position="181"/>
    </location>
</feature>
<dbReference type="Gene3D" id="1.10.3730.20">
    <property type="match status" value="1"/>
</dbReference>
<feature type="chain" id="PRO_5039068361" description="Integral membrane protein" evidence="2">
    <location>
        <begin position="21"/>
        <end position="307"/>
    </location>
</feature>
<keyword evidence="1" id="KW-0812">Transmembrane</keyword>
<reference evidence="3 4" key="2">
    <citation type="journal article" date="2015" name="Stand. Genomic Sci.">
        <title>Draft genome sequence of marine-derived Streptomyces sp. TP-A0598, a producer of anti-MRSA antibiotic lydicamycins.</title>
        <authorList>
            <person name="Komaki H."/>
            <person name="Ichikawa N."/>
            <person name="Hosoyama A."/>
            <person name="Fujita N."/>
            <person name="Igarashi Y."/>
        </authorList>
    </citation>
    <scope>NUCLEOTIDE SEQUENCE [LARGE SCALE GENOMIC DNA]</scope>
    <source>
        <strain evidence="3 4">NBRC 110027</strain>
    </source>
</reference>
<gene>
    <name evidence="3" type="ORF">TPA0598_07_04600</name>
</gene>
<evidence type="ECO:0000313" key="4">
    <source>
        <dbReference type="Proteomes" id="UP000048965"/>
    </source>
</evidence>
<evidence type="ECO:0000256" key="1">
    <source>
        <dbReference type="SAM" id="Phobius"/>
    </source>
</evidence>
<feature type="transmembrane region" description="Helical" evidence="1">
    <location>
        <begin position="232"/>
        <end position="249"/>
    </location>
</feature>
<keyword evidence="2" id="KW-0732">Signal</keyword>
<dbReference type="Proteomes" id="UP000048965">
    <property type="component" value="Unassembled WGS sequence"/>
</dbReference>
<feature type="transmembrane region" description="Helical" evidence="1">
    <location>
        <begin position="136"/>
        <end position="155"/>
    </location>
</feature>
<evidence type="ECO:0000313" key="3">
    <source>
        <dbReference type="EMBL" id="GAO10736.1"/>
    </source>
</evidence>
<feature type="transmembrane region" description="Helical" evidence="1">
    <location>
        <begin position="103"/>
        <end position="124"/>
    </location>
</feature>
<accession>A0A0P4RDD8</accession>
<sequence>MTTWPAVLFALLAAASNALATVLQRRAARTVPLSAGLRLGLLVDLLHRAVWLGGMLAVVAAACFQALALSQGALSVVQPLFVLELPLALLIGRVLLGGRIPRSGWVGVALLVVGLGSALAAAAPTLGTTHAPFDRWVPALAVCAAVIVTAVGAALRRGAGGVRAACFAGATAVGYALTAAMLKDATHAWQTGGPAAFFSTWQTYGFALTGVLAIFLLENAMQSGPLTASQPVLTLGDALLSLSLGVTLFDERVRTGWWLLPEAVGVALVLWGAVLLSRVALARDLTGAQDEAPAAVREGTEPGPADI</sequence>
<dbReference type="PANTHER" id="PTHR40761">
    <property type="entry name" value="CONSERVED INTEGRAL MEMBRANE ALANINE VALINE AND LEUCINE RICH PROTEIN-RELATED"/>
    <property type="match status" value="1"/>
</dbReference>
<dbReference type="OrthoDB" id="3822427at2"/>
<feature type="transmembrane region" description="Helical" evidence="1">
    <location>
        <begin position="255"/>
        <end position="276"/>
    </location>
</feature>
<keyword evidence="1" id="KW-1133">Transmembrane helix</keyword>
<feature type="transmembrane region" description="Helical" evidence="1">
    <location>
        <begin position="51"/>
        <end position="70"/>
    </location>
</feature>
<dbReference type="RefSeq" id="WP_042158309.1">
    <property type="nucleotide sequence ID" value="NZ_BBNO01000007.1"/>
</dbReference>
<organism evidence="3 4">
    <name type="scientific">Streptomyces lydicamycinicus</name>
    <dbReference type="NCBI Taxonomy" id="1546107"/>
    <lineage>
        <taxon>Bacteria</taxon>
        <taxon>Bacillati</taxon>
        <taxon>Actinomycetota</taxon>
        <taxon>Actinomycetes</taxon>
        <taxon>Kitasatosporales</taxon>
        <taxon>Streptomycetaceae</taxon>
        <taxon>Streptomyces</taxon>
    </lineage>
</organism>
<proteinExistence type="predicted"/>
<reference evidence="4" key="1">
    <citation type="submission" date="2014-09" db="EMBL/GenBank/DDBJ databases">
        <title>Whole genome shotgun sequence of Streptomyces sp. NBRC 110027.</title>
        <authorList>
            <person name="Komaki H."/>
            <person name="Ichikawa N."/>
            <person name="Katano-Makiyama Y."/>
            <person name="Hosoyama A."/>
            <person name="Hashimoto M."/>
            <person name="Uohara A."/>
            <person name="Kitahashi Y."/>
            <person name="Ohji S."/>
            <person name="Kimura A."/>
            <person name="Yamazoe A."/>
            <person name="Igarashi Y."/>
            <person name="Fujita N."/>
        </authorList>
    </citation>
    <scope>NUCLEOTIDE SEQUENCE [LARGE SCALE GENOMIC DNA]</scope>
    <source>
        <strain evidence="4">NBRC 110027</strain>
    </source>
</reference>
<dbReference type="SUPFAM" id="SSF103481">
    <property type="entry name" value="Multidrug resistance efflux transporter EmrE"/>
    <property type="match status" value="1"/>
</dbReference>
<keyword evidence="1" id="KW-0472">Membrane</keyword>
<keyword evidence="4" id="KW-1185">Reference proteome</keyword>
<feature type="transmembrane region" description="Helical" evidence="1">
    <location>
        <begin position="76"/>
        <end position="96"/>
    </location>
</feature>
<dbReference type="NCBIfam" id="NF038012">
    <property type="entry name" value="DMT_1"/>
    <property type="match status" value="1"/>
</dbReference>
<feature type="transmembrane region" description="Helical" evidence="1">
    <location>
        <begin position="201"/>
        <end position="220"/>
    </location>
</feature>
<evidence type="ECO:0008006" key="5">
    <source>
        <dbReference type="Google" id="ProtNLM"/>
    </source>
</evidence>
<evidence type="ECO:0000256" key="2">
    <source>
        <dbReference type="SAM" id="SignalP"/>
    </source>
</evidence>
<protein>
    <recommendedName>
        <fullName evidence="5">Integral membrane protein</fullName>
    </recommendedName>
</protein>
<dbReference type="AlphaFoldDB" id="A0A0P4RDD8"/>
<dbReference type="InterPro" id="IPR037185">
    <property type="entry name" value="EmrE-like"/>
</dbReference>
<feature type="signal peptide" evidence="2">
    <location>
        <begin position="1"/>
        <end position="20"/>
    </location>
</feature>
<dbReference type="EMBL" id="BBNO01000007">
    <property type="protein sequence ID" value="GAO10736.1"/>
    <property type="molecule type" value="Genomic_DNA"/>
</dbReference>
<comment type="caution">
    <text evidence="3">The sequence shown here is derived from an EMBL/GenBank/DDBJ whole genome shotgun (WGS) entry which is preliminary data.</text>
</comment>
<name>A0A0P4RDD8_9ACTN</name>
<dbReference type="PANTHER" id="PTHR40761:SF1">
    <property type="entry name" value="CONSERVED INTEGRAL MEMBRANE ALANINE VALINE AND LEUCINE RICH PROTEIN-RELATED"/>
    <property type="match status" value="1"/>
</dbReference>